<dbReference type="InterPro" id="IPR004853">
    <property type="entry name" value="Sugar_P_trans_dom"/>
</dbReference>
<feature type="transmembrane region" description="Helical" evidence="6">
    <location>
        <begin position="54"/>
        <end position="79"/>
    </location>
</feature>
<evidence type="ECO:0000259" key="7">
    <source>
        <dbReference type="Pfam" id="PF03151"/>
    </source>
</evidence>
<protein>
    <submittedName>
        <fullName evidence="8">SLC35D</fullName>
    </submittedName>
</protein>
<feature type="compositionally biased region" description="Polar residues" evidence="5">
    <location>
        <begin position="361"/>
        <end position="370"/>
    </location>
</feature>
<evidence type="ECO:0000313" key="9">
    <source>
        <dbReference type="Proteomes" id="UP000507470"/>
    </source>
</evidence>
<feature type="transmembrane region" description="Helical" evidence="6">
    <location>
        <begin position="294"/>
        <end position="313"/>
    </location>
</feature>
<dbReference type="AlphaFoldDB" id="A0A6J8DPW4"/>
<evidence type="ECO:0000256" key="5">
    <source>
        <dbReference type="SAM" id="MobiDB-lite"/>
    </source>
</evidence>
<feature type="transmembrane region" description="Helical" evidence="6">
    <location>
        <begin position="116"/>
        <end position="137"/>
    </location>
</feature>
<evidence type="ECO:0000256" key="1">
    <source>
        <dbReference type="ARBA" id="ARBA00004141"/>
    </source>
</evidence>
<feature type="compositionally biased region" description="Low complexity" evidence="5">
    <location>
        <begin position="347"/>
        <end position="358"/>
    </location>
</feature>
<accession>A0A6J8DPW4</accession>
<feature type="transmembrane region" description="Helical" evidence="6">
    <location>
        <begin position="25"/>
        <end position="42"/>
    </location>
</feature>
<dbReference type="GO" id="GO:0016020">
    <property type="term" value="C:membrane"/>
    <property type="evidence" value="ECO:0007669"/>
    <property type="project" value="UniProtKB-SubCell"/>
</dbReference>
<dbReference type="PANTHER" id="PTHR11132">
    <property type="entry name" value="SOLUTE CARRIER FAMILY 35"/>
    <property type="match status" value="1"/>
</dbReference>
<feature type="transmembrane region" description="Helical" evidence="6">
    <location>
        <begin position="146"/>
        <end position="163"/>
    </location>
</feature>
<keyword evidence="9" id="KW-1185">Reference proteome</keyword>
<dbReference type="InterPro" id="IPR050186">
    <property type="entry name" value="TPT_transporter"/>
</dbReference>
<comment type="subcellular location">
    <subcellularLocation>
        <location evidence="1">Membrane</location>
        <topology evidence="1">Multi-pass membrane protein</topology>
    </subcellularLocation>
</comment>
<dbReference type="InterPro" id="IPR037185">
    <property type="entry name" value="EmrE-like"/>
</dbReference>
<keyword evidence="2 6" id="KW-0812">Transmembrane</keyword>
<dbReference type="OrthoDB" id="417037at2759"/>
<feature type="domain" description="Sugar phosphate transporter" evidence="7">
    <location>
        <begin position="34"/>
        <end position="310"/>
    </location>
</feature>
<organism evidence="8 9">
    <name type="scientific">Mytilus coruscus</name>
    <name type="common">Sea mussel</name>
    <dbReference type="NCBI Taxonomy" id="42192"/>
    <lineage>
        <taxon>Eukaryota</taxon>
        <taxon>Metazoa</taxon>
        <taxon>Spiralia</taxon>
        <taxon>Lophotrochozoa</taxon>
        <taxon>Mollusca</taxon>
        <taxon>Bivalvia</taxon>
        <taxon>Autobranchia</taxon>
        <taxon>Pteriomorphia</taxon>
        <taxon>Mytilida</taxon>
        <taxon>Mytiloidea</taxon>
        <taxon>Mytilidae</taxon>
        <taxon>Mytilinae</taxon>
        <taxon>Mytilus</taxon>
    </lineage>
</organism>
<gene>
    <name evidence="8" type="ORF">MCOR_42918</name>
</gene>
<dbReference type="Proteomes" id="UP000507470">
    <property type="component" value="Unassembled WGS sequence"/>
</dbReference>
<dbReference type="SUPFAM" id="SSF103481">
    <property type="entry name" value="Multidrug resistance efflux transporter EmrE"/>
    <property type="match status" value="1"/>
</dbReference>
<name>A0A6J8DPW4_MYTCO</name>
<dbReference type="EMBL" id="CACVKT020007645">
    <property type="protein sequence ID" value="CAC5409662.1"/>
    <property type="molecule type" value="Genomic_DNA"/>
</dbReference>
<evidence type="ECO:0000256" key="2">
    <source>
        <dbReference type="ARBA" id="ARBA00022692"/>
    </source>
</evidence>
<evidence type="ECO:0000313" key="8">
    <source>
        <dbReference type="EMBL" id="CAC5409662.1"/>
    </source>
</evidence>
<feature type="transmembrane region" description="Helical" evidence="6">
    <location>
        <begin position="208"/>
        <end position="225"/>
    </location>
</feature>
<feature type="transmembrane region" description="Helical" evidence="6">
    <location>
        <begin position="169"/>
        <end position="188"/>
    </location>
</feature>
<sequence>MSANQEKNVLQCTFSMDEARDSIKAVGSAVFYGTCSVSMAFINKALMTTYKFDFPVFIMVVQMFFTIFILELLSCLQLIQLPKYTLSRGKTFALPALFYALNSVLGLTALSHMNVAMYGVLKRCVPLVTMFLSVVILKQGFPSKKTIASVMCLTTGCIVAGYGDLQFSLAAYTCGGLSNLTQSLYLLLVQRYIAKDITTVETLQLNSFNTLPFLLLYSIINKEIFEAVHYERLGNPLFIFVFFAAVSMGCLLNYSLFLCTSMTSALTTSVVGGIKAMLQTLFGLFTFGGISHNMATYVGIGMNLSGGLYYIFAKFTEGKSKHRSEESLKKVISISTAEDFKKYSNGSLKTSASTSKLKSIPEQSDSHQNV</sequence>
<keyword evidence="3 6" id="KW-1133">Transmembrane helix</keyword>
<evidence type="ECO:0000256" key="6">
    <source>
        <dbReference type="SAM" id="Phobius"/>
    </source>
</evidence>
<feature type="transmembrane region" description="Helical" evidence="6">
    <location>
        <begin position="265"/>
        <end position="288"/>
    </location>
</feature>
<feature type="transmembrane region" description="Helical" evidence="6">
    <location>
        <begin position="91"/>
        <end position="110"/>
    </location>
</feature>
<feature type="transmembrane region" description="Helical" evidence="6">
    <location>
        <begin position="237"/>
        <end position="258"/>
    </location>
</feature>
<dbReference type="Pfam" id="PF03151">
    <property type="entry name" value="TPT"/>
    <property type="match status" value="1"/>
</dbReference>
<reference evidence="8 9" key="1">
    <citation type="submission" date="2020-06" db="EMBL/GenBank/DDBJ databases">
        <authorList>
            <person name="Li R."/>
            <person name="Bekaert M."/>
        </authorList>
    </citation>
    <scope>NUCLEOTIDE SEQUENCE [LARGE SCALE GENOMIC DNA]</scope>
    <source>
        <strain evidence="9">wild</strain>
    </source>
</reference>
<evidence type="ECO:0000256" key="4">
    <source>
        <dbReference type="ARBA" id="ARBA00023136"/>
    </source>
</evidence>
<keyword evidence="4 6" id="KW-0472">Membrane</keyword>
<feature type="region of interest" description="Disordered" evidence="5">
    <location>
        <begin position="345"/>
        <end position="370"/>
    </location>
</feature>
<proteinExistence type="predicted"/>
<evidence type="ECO:0000256" key="3">
    <source>
        <dbReference type="ARBA" id="ARBA00022989"/>
    </source>
</evidence>